<dbReference type="Proteomes" id="UP000037151">
    <property type="component" value="Unassembled WGS sequence"/>
</dbReference>
<organism evidence="2 3">
    <name type="scientific">Streptomyces acidiscabies</name>
    <dbReference type="NCBI Taxonomy" id="42234"/>
    <lineage>
        <taxon>Bacteria</taxon>
        <taxon>Bacillati</taxon>
        <taxon>Actinomycetota</taxon>
        <taxon>Actinomycetes</taxon>
        <taxon>Kitasatosporales</taxon>
        <taxon>Streptomycetaceae</taxon>
        <taxon>Streptomyces</taxon>
    </lineage>
</organism>
<feature type="domain" description="ASCH" evidence="1">
    <location>
        <begin position="4"/>
        <end position="123"/>
    </location>
</feature>
<dbReference type="InterPro" id="IPR007374">
    <property type="entry name" value="ASCH_domain"/>
</dbReference>
<proteinExistence type="predicted"/>
<comment type="caution">
    <text evidence="2">The sequence shown here is derived from an EMBL/GenBank/DDBJ whole genome shotgun (WGS) entry which is preliminary data.</text>
</comment>
<dbReference type="Gene3D" id="3.10.400.10">
    <property type="entry name" value="Sulfate adenylyltransferase"/>
    <property type="match status" value="1"/>
</dbReference>
<evidence type="ECO:0000313" key="3">
    <source>
        <dbReference type="Proteomes" id="UP000037151"/>
    </source>
</evidence>
<dbReference type="InterPro" id="IPR015947">
    <property type="entry name" value="PUA-like_sf"/>
</dbReference>
<dbReference type="OrthoDB" id="9807542at2"/>
<sequence length="135" mass="14520">MRTLELGTPGDMRVRLNSLALSGRKTTTTGLFDDYGKEGESLETVGERLALVDTDSHRVGTVEITAVAVMPFAEVSWDHAAAEGEGDADLAEWRAGHRGYWERAGTPVDDGTRVVCLAFRLADAPQDTPPPPPAK</sequence>
<dbReference type="PATRIC" id="fig|42234.21.peg.3896"/>
<dbReference type="InterPro" id="IPR009326">
    <property type="entry name" value="DUF984"/>
</dbReference>
<name>A0A0L0K722_9ACTN</name>
<gene>
    <name evidence="2" type="ORF">IQ63_18915</name>
</gene>
<protein>
    <recommendedName>
        <fullName evidence="1">ASCH domain-containing protein</fullName>
    </recommendedName>
</protein>
<dbReference type="SMART" id="SM01022">
    <property type="entry name" value="ASCH"/>
    <property type="match status" value="1"/>
</dbReference>
<dbReference type="SUPFAM" id="SSF88697">
    <property type="entry name" value="PUA domain-like"/>
    <property type="match status" value="1"/>
</dbReference>
<dbReference type="EMBL" id="JPPY01000123">
    <property type="protein sequence ID" value="KND33484.1"/>
    <property type="molecule type" value="Genomic_DNA"/>
</dbReference>
<dbReference type="AlphaFoldDB" id="A0A0L0K722"/>
<evidence type="ECO:0000313" key="2">
    <source>
        <dbReference type="EMBL" id="KND33484.1"/>
    </source>
</evidence>
<evidence type="ECO:0000259" key="1">
    <source>
        <dbReference type="SMART" id="SM01022"/>
    </source>
</evidence>
<reference evidence="3" key="1">
    <citation type="submission" date="2014-07" db="EMBL/GenBank/DDBJ databases">
        <title>Genome sequencing of plant-pathogenic Streptomyces species.</title>
        <authorList>
            <person name="Harrison J."/>
            <person name="Sapp M."/>
            <person name="Thwaites R."/>
            <person name="Studholme D.J."/>
        </authorList>
    </citation>
    <scope>NUCLEOTIDE SEQUENCE [LARGE SCALE GENOMIC DNA]</scope>
    <source>
        <strain evidence="3">NCPPB 4445</strain>
    </source>
</reference>
<dbReference type="PANTHER" id="PTHR39203">
    <property type="entry name" value="CYTOPLASMIC PROTEIN-RELATED"/>
    <property type="match status" value="1"/>
</dbReference>
<accession>A0A0L0K722</accession>
<dbReference type="Pfam" id="PF04266">
    <property type="entry name" value="ASCH"/>
    <property type="match status" value="1"/>
</dbReference>
<dbReference type="PANTHER" id="PTHR39203:SF1">
    <property type="entry name" value="CYTOPLASMIC PROTEIN"/>
    <property type="match status" value="1"/>
</dbReference>